<feature type="region of interest" description="Disordered" evidence="1">
    <location>
        <begin position="84"/>
        <end position="143"/>
    </location>
</feature>
<evidence type="ECO:0000256" key="1">
    <source>
        <dbReference type="SAM" id="MobiDB-lite"/>
    </source>
</evidence>
<dbReference type="EMBL" id="BEZZ01000052">
    <property type="protein sequence ID" value="GCC24277.1"/>
    <property type="molecule type" value="Genomic_DNA"/>
</dbReference>
<dbReference type="AlphaFoldDB" id="A0A401S1M4"/>
<name>A0A401S1M4_CHIPU</name>
<keyword evidence="3" id="KW-1185">Reference proteome</keyword>
<comment type="caution">
    <text evidence="2">The sequence shown here is derived from an EMBL/GenBank/DDBJ whole genome shotgun (WGS) entry which is preliminary data.</text>
</comment>
<organism evidence="2 3">
    <name type="scientific">Chiloscyllium punctatum</name>
    <name type="common">Brownbanded bambooshark</name>
    <name type="synonym">Hemiscyllium punctatum</name>
    <dbReference type="NCBI Taxonomy" id="137246"/>
    <lineage>
        <taxon>Eukaryota</taxon>
        <taxon>Metazoa</taxon>
        <taxon>Chordata</taxon>
        <taxon>Craniata</taxon>
        <taxon>Vertebrata</taxon>
        <taxon>Chondrichthyes</taxon>
        <taxon>Elasmobranchii</taxon>
        <taxon>Galeomorphii</taxon>
        <taxon>Galeoidea</taxon>
        <taxon>Orectolobiformes</taxon>
        <taxon>Hemiscylliidae</taxon>
        <taxon>Chiloscyllium</taxon>
    </lineage>
</organism>
<sequence>MIPSAASQNTASTMHHSKAWEFPTSVIGEVEATDPGRPAGIDSYPVDDLLVARSSLSDCKIDTTVRLNALHSLGYVVPPHKVHQAYQGSDDPPEGDCRTWGYHPDKELEPKETGTQVERTISGAANHPHDCEGARPTTEDPQN</sequence>
<dbReference type="Proteomes" id="UP000287033">
    <property type="component" value="Unassembled WGS sequence"/>
</dbReference>
<reference evidence="2 3" key="1">
    <citation type="journal article" date="2018" name="Nat. Ecol. Evol.">
        <title>Shark genomes provide insights into elasmobranch evolution and the origin of vertebrates.</title>
        <authorList>
            <person name="Hara Y"/>
            <person name="Yamaguchi K"/>
            <person name="Onimaru K"/>
            <person name="Kadota M"/>
            <person name="Koyanagi M"/>
            <person name="Keeley SD"/>
            <person name="Tatsumi K"/>
            <person name="Tanaka K"/>
            <person name="Motone F"/>
            <person name="Kageyama Y"/>
            <person name="Nozu R"/>
            <person name="Adachi N"/>
            <person name="Nishimura O"/>
            <person name="Nakagawa R"/>
            <person name="Tanegashima C"/>
            <person name="Kiyatake I"/>
            <person name="Matsumoto R"/>
            <person name="Murakumo K"/>
            <person name="Nishida K"/>
            <person name="Terakita A"/>
            <person name="Kuratani S"/>
            <person name="Sato K"/>
            <person name="Hyodo S Kuraku.S."/>
        </authorList>
    </citation>
    <scope>NUCLEOTIDE SEQUENCE [LARGE SCALE GENOMIC DNA]</scope>
</reference>
<proteinExistence type="predicted"/>
<evidence type="ECO:0000313" key="2">
    <source>
        <dbReference type="EMBL" id="GCC24277.1"/>
    </source>
</evidence>
<evidence type="ECO:0000313" key="3">
    <source>
        <dbReference type="Proteomes" id="UP000287033"/>
    </source>
</evidence>
<feature type="compositionally biased region" description="Basic and acidic residues" evidence="1">
    <location>
        <begin position="103"/>
        <end position="112"/>
    </location>
</feature>
<gene>
    <name evidence="2" type="ORF">chiPu_0002677</name>
</gene>
<protein>
    <submittedName>
        <fullName evidence="2">Uncharacterized protein</fullName>
    </submittedName>
</protein>
<accession>A0A401S1M4</accession>